<reference evidence="3 4" key="1">
    <citation type="submission" date="2010-05" db="EMBL/GenBank/DDBJ databases">
        <title>Complete sequence of Thermincola sp. JR.</title>
        <authorList>
            <consortium name="US DOE Joint Genome Institute"/>
            <person name="Lucas S."/>
            <person name="Copeland A."/>
            <person name="Lapidus A."/>
            <person name="Cheng J.-F."/>
            <person name="Bruce D."/>
            <person name="Goodwin L."/>
            <person name="Pitluck S."/>
            <person name="Chertkov O."/>
            <person name="Detter J.C."/>
            <person name="Han C."/>
            <person name="Tapia R."/>
            <person name="Land M."/>
            <person name="Hauser L."/>
            <person name="Kyrpides N."/>
            <person name="Mikhailova N."/>
            <person name="Hazen T.C."/>
            <person name="Woyke T."/>
        </authorList>
    </citation>
    <scope>NUCLEOTIDE SEQUENCE [LARGE SCALE GENOMIC DNA]</scope>
    <source>
        <strain evidence="3 4">JR</strain>
    </source>
</reference>
<evidence type="ECO:0000259" key="2">
    <source>
        <dbReference type="Pfam" id="PF10080"/>
    </source>
</evidence>
<accession>D5X9D2</accession>
<dbReference type="Proteomes" id="UP000002377">
    <property type="component" value="Chromosome"/>
</dbReference>
<dbReference type="HOGENOM" id="CLU_1395735_0_0_9"/>
<feature type="domain" description="Membrane iron-sulfur containing protein FtrD-like" evidence="2">
    <location>
        <begin position="108"/>
        <end position="192"/>
    </location>
</feature>
<keyword evidence="1" id="KW-0812">Transmembrane</keyword>
<evidence type="ECO:0000313" key="4">
    <source>
        <dbReference type="Proteomes" id="UP000002377"/>
    </source>
</evidence>
<keyword evidence="4" id="KW-1185">Reference proteome</keyword>
<dbReference type="Pfam" id="PF10080">
    <property type="entry name" value="FtrD-like"/>
    <property type="match status" value="1"/>
</dbReference>
<gene>
    <name evidence="3" type="ordered locus">TherJR_2193</name>
</gene>
<dbReference type="AlphaFoldDB" id="D5X9D2"/>
<keyword evidence="1" id="KW-0472">Membrane</keyword>
<evidence type="ECO:0000256" key="1">
    <source>
        <dbReference type="SAM" id="Phobius"/>
    </source>
</evidence>
<dbReference type="STRING" id="635013.TherJR_2193"/>
<keyword evidence="1" id="KW-1133">Transmembrane helix</keyword>
<dbReference type="KEGG" id="tjr:TherJR_2193"/>
<sequence>MSRADKKAKFTEQKSRKASTMFLIGVGVIIVAVVGFFALRKPQGIEGTVNVGATDYTNQSIEMTEIKPEITDTKVVVNMDDIKNNKIVTFNVPGISFTLNNGTPFNYLPLVAYVSPQGNVVLARSLCEPCSGTRFHIEGEELVCNACGTRWSLENLQGISGGCPEYPPETVKYQADGNKMVIDMQVLKNWQPRPI</sequence>
<feature type="transmembrane region" description="Helical" evidence="1">
    <location>
        <begin position="21"/>
        <end position="39"/>
    </location>
</feature>
<name>D5X9D2_THEPJ</name>
<organism evidence="3 4">
    <name type="scientific">Thermincola potens (strain JR)</name>
    <dbReference type="NCBI Taxonomy" id="635013"/>
    <lineage>
        <taxon>Bacteria</taxon>
        <taxon>Bacillati</taxon>
        <taxon>Bacillota</taxon>
        <taxon>Clostridia</taxon>
        <taxon>Eubacteriales</taxon>
        <taxon>Thermincolaceae</taxon>
        <taxon>Thermincola</taxon>
    </lineage>
</organism>
<protein>
    <recommendedName>
        <fullName evidence="2">Membrane iron-sulfur containing protein FtrD-like domain-containing protein</fullName>
    </recommendedName>
</protein>
<dbReference type="EMBL" id="CP002028">
    <property type="protein sequence ID" value="ADG83036.1"/>
    <property type="molecule type" value="Genomic_DNA"/>
</dbReference>
<dbReference type="OrthoDB" id="1952410at2"/>
<evidence type="ECO:0000313" key="3">
    <source>
        <dbReference type="EMBL" id="ADG83036.1"/>
    </source>
</evidence>
<dbReference type="InterPro" id="IPR018758">
    <property type="entry name" value="FtrD-like"/>
</dbReference>
<dbReference type="eggNOG" id="COG4393">
    <property type="taxonomic scope" value="Bacteria"/>
</dbReference>
<proteinExistence type="predicted"/>
<dbReference type="RefSeq" id="WP_013121036.1">
    <property type="nucleotide sequence ID" value="NC_014152.1"/>
</dbReference>